<accession>A0A5A8DPF4</accession>
<evidence type="ECO:0000256" key="5">
    <source>
        <dbReference type="ARBA" id="ARBA00022898"/>
    </source>
</evidence>
<dbReference type="InterPro" id="IPR003739">
    <property type="entry name" value="Lys_aminomutase/Glu_NH3_mut"/>
</dbReference>
<dbReference type="PANTHER" id="PTHR30538">
    <property type="entry name" value="LYSINE 2,3-AMINOMUTASE-RELATED"/>
    <property type="match status" value="1"/>
</dbReference>
<dbReference type="GO" id="GO:0046872">
    <property type="term" value="F:metal ion binding"/>
    <property type="evidence" value="ECO:0007669"/>
    <property type="project" value="UniProtKB-KW"/>
</dbReference>
<comment type="cofactor">
    <cofactor evidence="1">
        <name>pyridoxal 5'-phosphate</name>
        <dbReference type="ChEBI" id="CHEBI:597326"/>
    </cofactor>
</comment>
<dbReference type="EMBL" id="VLTL01000034">
    <property type="protein sequence ID" value="KAA0167323.1"/>
    <property type="molecule type" value="Genomic_DNA"/>
</dbReference>
<keyword evidence="5" id="KW-0663">Pyridoxal phosphate</keyword>
<evidence type="ECO:0000256" key="1">
    <source>
        <dbReference type="ARBA" id="ARBA00001933"/>
    </source>
</evidence>
<evidence type="ECO:0000313" key="8">
    <source>
        <dbReference type="EMBL" id="KAA0155452.1"/>
    </source>
</evidence>
<dbReference type="PANTHER" id="PTHR30538:SF0">
    <property type="entry name" value="L-LYSINE 2,3-AMINOMUTASE AQ_1632-RELATED"/>
    <property type="match status" value="1"/>
</dbReference>
<keyword evidence="3" id="KW-0949">S-adenosyl-L-methionine</keyword>
<protein>
    <recommendedName>
        <fullName evidence="14">Radical SAM core domain-containing protein</fullName>
    </recommendedName>
</protein>
<evidence type="ECO:0000313" key="10">
    <source>
        <dbReference type="EMBL" id="KAA0176376.1"/>
    </source>
</evidence>
<dbReference type="InterPro" id="IPR058240">
    <property type="entry name" value="rSAM_sf"/>
</dbReference>
<reference evidence="11 12" key="1">
    <citation type="submission" date="2019-07" db="EMBL/GenBank/DDBJ databases">
        <title>Genomes of Cafeteria roenbergensis.</title>
        <authorList>
            <person name="Fischer M.G."/>
            <person name="Hackl T."/>
            <person name="Roman M."/>
        </authorList>
    </citation>
    <scope>NUCLEOTIDE SEQUENCE [LARGE SCALE GENOMIC DNA]</scope>
    <source>
        <strain evidence="8 12">BVI</strain>
        <strain evidence="10 11">E4-10P</strain>
        <strain evidence="9 13">RCC970-E3</strain>
    </source>
</reference>
<dbReference type="Gene3D" id="3.20.20.70">
    <property type="entry name" value="Aldolase class I"/>
    <property type="match status" value="1"/>
</dbReference>
<dbReference type="SUPFAM" id="SSF102114">
    <property type="entry name" value="Radical SAM enzymes"/>
    <property type="match status" value="1"/>
</dbReference>
<comment type="caution">
    <text evidence="9">The sequence shown here is derived from an EMBL/GenBank/DDBJ whole genome shotgun (WGS) entry which is preliminary data.</text>
</comment>
<dbReference type="OMA" id="FCFRWAQ"/>
<proteinExistence type="predicted"/>
<evidence type="ECO:0000313" key="13">
    <source>
        <dbReference type="Proteomes" id="UP000324907"/>
    </source>
</evidence>
<dbReference type="Proteomes" id="UP000322899">
    <property type="component" value="Unassembled WGS sequence"/>
</dbReference>
<evidence type="ECO:0000256" key="7">
    <source>
        <dbReference type="ARBA" id="ARBA00023014"/>
    </source>
</evidence>
<dbReference type="EMBL" id="VLTO01000008">
    <property type="protein sequence ID" value="KAA0176376.1"/>
    <property type="molecule type" value="Genomic_DNA"/>
</dbReference>
<dbReference type="AlphaFoldDB" id="A0A5A8DPF4"/>
<dbReference type="Proteomes" id="UP000323011">
    <property type="component" value="Unassembled WGS sequence"/>
</dbReference>
<evidence type="ECO:0000313" key="11">
    <source>
        <dbReference type="Proteomes" id="UP000322899"/>
    </source>
</evidence>
<dbReference type="OrthoDB" id="5396721at2759"/>
<keyword evidence="4" id="KW-0479">Metal-binding</keyword>
<dbReference type="InterPro" id="IPR007197">
    <property type="entry name" value="rSAM"/>
</dbReference>
<organism evidence="9 13">
    <name type="scientific">Cafeteria roenbergensis</name>
    <name type="common">Marine flagellate</name>
    <dbReference type="NCBI Taxonomy" id="33653"/>
    <lineage>
        <taxon>Eukaryota</taxon>
        <taxon>Sar</taxon>
        <taxon>Stramenopiles</taxon>
        <taxon>Bigyra</taxon>
        <taxon>Opalozoa</taxon>
        <taxon>Bicosoecida</taxon>
        <taxon>Cafeteriaceae</taxon>
        <taxon>Cafeteria</taxon>
    </lineage>
</organism>
<sequence>MLARAHGPARLAASAAAAAFATARRALSSAAPDLVSATAPEAPDLASFVMGAAAAAAGTEPQVRTNASPLHNMAEQVAAKEYQVLTKRSIKGLLEAHAPPDVAARWLDFYTPATVLPMRTNNYVVEELIRWEDAPTDPIFQLVVPQPEMLDEESTAHMRALIESGEGKGVRLQDEANSIRAKLNPHPAGQKTLNVPKVSGEALPGLQHKYPETALHFATEAQYCHAYCTYCFRWAQFVSVGSPLQFANKDAELLAQYLAKNKVISDLLLTGGDPMVMTAEQMGRYIRPILNSAEHDHVQTIRIGTKSLAYWPYRFVTDADADPMLRLLEDAVKAGKHVSIMAHFTHPAELGTPVVREAIRRIRNTGAQIRTQAPLVGHVNDDAAAWARMWKEQVRLGCVPYYFFVSRDTGPREYFNVPLVKAYDIFTEAFTQQSGLARTVRGPSMSCDPGKVHYIGPADVNGEKVMVFKFLQARNPAWAEKPFFAAYDDKAVWLDDLKPAFGAEKFFFEDEFAEIVRKGASSGQLYQSPADEG</sequence>
<evidence type="ECO:0000256" key="2">
    <source>
        <dbReference type="ARBA" id="ARBA00022485"/>
    </source>
</evidence>
<dbReference type="Proteomes" id="UP000324907">
    <property type="component" value="Unassembled WGS sequence"/>
</dbReference>
<keyword evidence="12" id="KW-1185">Reference proteome</keyword>
<keyword evidence="7" id="KW-0411">Iron-sulfur</keyword>
<keyword evidence="2" id="KW-0004">4Fe-4S</keyword>
<evidence type="ECO:0000256" key="3">
    <source>
        <dbReference type="ARBA" id="ARBA00022691"/>
    </source>
</evidence>
<evidence type="ECO:0000313" key="12">
    <source>
        <dbReference type="Proteomes" id="UP000323011"/>
    </source>
</evidence>
<dbReference type="EMBL" id="VLTN01000007">
    <property type="protein sequence ID" value="KAA0155452.1"/>
    <property type="molecule type" value="Genomic_DNA"/>
</dbReference>
<evidence type="ECO:0008006" key="14">
    <source>
        <dbReference type="Google" id="ProtNLM"/>
    </source>
</evidence>
<evidence type="ECO:0000256" key="4">
    <source>
        <dbReference type="ARBA" id="ARBA00022723"/>
    </source>
</evidence>
<gene>
    <name evidence="10" type="ORF">FNF27_02072</name>
    <name evidence="9" type="ORF">FNF28_02855</name>
    <name evidence="8" type="ORF">FNF29_01826</name>
</gene>
<dbReference type="GO" id="GO:0003824">
    <property type="term" value="F:catalytic activity"/>
    <property type="evidence" value="ECO:0007669"/>
    <property type="project" value="InterPro"/>
</dbReference>
<evidence type="ECO:0000313" key="9">
    <source>
        <dbReference type="EMBL" id="KAA0167323.1"/>
    </source>
</evidence>
<keyword evidence="6" id="KW-0408">Iron</keyword>
<evidence type="ECO:0000256" key="6">
    <source>
        <dbReference type="ARBA" id="ARBA00023004"/>
    </source>
</evidence>
<dbReference type="SFLD" id="SFLDG01070">
    <property type="entry name" value="PLP-dependent"/>
    <property type="match status" value="1"/>
</dbReference>
<dbReference type="SFLD" id="SFLDS00029">
    <property type="entry name" value="Radical_SAM"/>
    <property type="match status" value="1"/>
</dbReference>
<dbReference type="InterPro" id="IPR013785">
    <property type="entry name" value="Aldolase_TIM"/>
</dbReference>
<name>A0A5A8DPF4_CAFRO</name>
<dbReference type="GO" id="GO:0051539">
    <property type="term" value="F:4 iron, 4 sulfur cluster binding"/>
    <property type="evidence" value="ECO:0007669"/>
    <property type="project" value="UniProtKB-KW"/>
</dbReference>